<evidence type="ECO:0000256" key="2">
    <source>
        <dbReference type="SAM" id="Phobius"/>
    </source>
</evidence>
<keyword evidence="4" id="KW-1185">Reference proteome</keyword>
<organism evidence="3 4">
    <name type="scientific">Nocardia ninae NBRC 108245</name>
    <dbReference type="NCBI Taxonomy" id="1210091"/>
    <lineage>
        <taxon>Bacteria</taxon>
        <taxon>Bacillati</taxon>
        <taxon>Actinomycetota</taxon>
        <taxon>Actinomycetes</taxon>
        <taxon>Mycobacteriales</taxon>
        <taxon>Nocardiaceae</taxon>
        <taxon>Nocardia</taxon>
    </lineage>
</organism>
<evidence type="ECO:0008006" key="5">
    <source>
        <dbReference type="Google" id="ProtNLM"/>
    </source>
</evidence>
<evidence type="ECO:0000313" key="4">
    <source>
        <dbReference type="Proteomes" id="UP000321424"/>
    </source>
</evidence>
<dbReference type="OrthoDB" id="5966662at2"/>
<evidence type="ECO:0000256" key="1">
    <source>
        <dbReference type="SAM" id="MobiDB-lite"/>
    </source>
</evidence>
<keyword evidence="2" id="KW-1133">Transmembrane helix</keyword>
<feature type="region of interest" description="Disordered" evidence="1">
    <location>
        <begin position="1"/>
        <end position="22"/>
    </location>
</feature>
<feature type="transmembrane region" description="Helical" evidence="2">
    <location>
        <begin position="93"/>
        <end position="111"/>
    </location>
</feature>
<feature type="transmembrane region" description="Helical" evidence="2">
    <location>
        <begin position="27"/>
        <end position="46"/>
    </location>
</feature>
<protein>
    <recommendedName>
        <fullName evidence="5">DUF2752 domain-containing protein</fullName>
    </recommendedName>
</protein>
<name>A0A511M9N3_9NOCA</name>
<dbReference type="Pfam" id="PF10825">
    <property type="entry name" value="DUF2752"/>
    <property type="match status" value="1"/>
</dbReference>
<dbReference type="RefSeq" id="WP_147129511.1">
    <property type="nucleotide sequence ID" value="NZ_BJXA01000009.1"/>
</dbReference>
<reference evidence="3 4" key="1">
    <citation type="submission" date="2019-07" db="EMBL/GenBank/DDBJ databases">
        <title>Whole genome shotgun sequence of Nocardia ninae NBRC 108245.</title>
        <authorList>
            <person name="Hosoyama A."/>
            <person name="Uohara A."/>
            <person name="Ohji S."/>
            <person name="Ichikawa N."/>
        </authorList>
    </citation>
    <scope>NUCLEOTIDE SEQUENCE [LARGE SCALE GENOMIC DNA]</scope>
    <source>
        <strain evidence="3 4">NBRC 108245</strain>
    </source>
</reference>
<proteinExistence type="predicted"/>
<keyword evidence="2" id="KW-0472">Membrane</keyword>
<dbReference type="InterPro" id="IPR021215">
    <property type="entry name" value="DUF2752"/>
</dbReference>
<comment type="caution">
    <text evidence="3">The sequence shown here is derived from an EMBL/GenBank/DDBJ whole genome shotgun (WGS) entry which is preliminary data.</text>
</comment>
<evidence type="ECO:0000313" key="3">
    <source>
        <dbReference type="EMBL" id="GEM37363.1"/>
    </source>
</evidence>
<sequence length="154" mass="16795">MDSTHLAPESAAQQDPAHPARSGWRSVGVPLLVGGVGIGIGVLLHVRDPHVEGSYGVCPVYALTGWWCPGCGGMRAIHNLTDGQVLDSLHSNLLAIPLVLAFVLWIADWSLRAWRGRRMRLPSIGSVTMWTFFAFLAVYTVLRNTPWGTWLAPV</sequence>
<feature type="transmembrane region" description="Helical" evidence="2">
    <location>
        <begin position="123"/>
        <end position="142"/>
    </location>
</feature>
<dbReference type="Proteomes" id="UP000321424">
    <property type="component" value="Unassembled WGS sequence"/>
</dbReference>
<dbReference type="EMBL" id="BJXA01000009">
    <property type="protein sequence ID" value="GEM37363.1"/>
    <property type="molecule type" value="Genomic_DNA"/>
</dbReference>
<accession>A0A511M9N3</accession>
<gene>
    <name evidence="3" type="ORF">NN4_18820</name>
</gene>
<keyword evidence="2" id="KW-0812">Transmembrane</keyword>
<dbReference type="AlphaFoldDB" id="A0A511M9N3"/>